<dbReference type="GO" id="GO:0016324">
    <property type="term" value="C:apical plasma membrane"/>
    <property type="evidence" value="ECO:0007669"/>
    <property type="project" value="UniProtKB-SubCell"/>
</dbReference>
<comment type="subcellular location">
    <subcellularLocation>
        <location evidence="1">Apical cell membrane</location>
        <topology evidence="1">Multi-pass membrane protein</topology>
    </subcellularLocation>
</comment>
<protein>
    <submittedName>
        <fullName evidence="7 8">Uncharacterized protein</fullName>
    </submittedName>
</protein>
<keyword evidence="4" id="KW-0812">Transmembrane</keyword>
<keyword evidence="5" id="KW-1133">Transmembrane helix</keyword>
<keyword evidence="6" id="KW-0472">Membrane</keyword>
<evidence type="ECO:0000313" key="8">
    <source>
        <dbReference type="EnsemblMetazoa" id="CapteP139160"/>
    </source>
</evidence>
<dbReference type="GO" id="GO:0005436">
    <property type="term" value="F:sodium:phosphate symporter activity"/>
    <property type="evidence" value="ECO:0007669"/>
    <property type="project" value="InterPro"/>
</dbReference>
<dbReference type="PANTHER" id="PTHR10010">
    <property type="entry name" value="SOLUTE CARRIER FAMILY 34 SODIUM PHOSPHATE , MEMBER 2-RELATED"/>
    <property type="match status" value="1"/>
</dbReference>
<keyword evidence="3" id="KW-1003">Cell membrane</keyword>
<dbReference type="Proteomes" id="UP000014760">
    <property type="component" value="Unassembled WGS sequence"/>
</dbReference>
<dbReference type="EnsemblMetazoa" id="CapteT139160">
    <property type="protein sequence ID" value="CapteP139160"/>
    <property type="gene ID" value="CapteG139160"/>
</dbReference>
<feature type="non-terminal residue" evidence="7">
    <location>
        <position position="1"/>
    </location>
</feature>
<gene>
    <name evidence="7" type="ORF">CAPTEDRAFT_139160</name>
</gene>
<dbReference type="InterPro" id="IPR003841">
    <property type="entry name" value="Na/Pi_transpt"/>
</dbReference>
<dbReference type="GO" id="GO:0044341">
    <property type="term" value="P:sodium-dependent phosphate transport"/>
    <property type="evidence" value="ECO:0007669"/>
    <property type="project" value="InterPro"/>
</dbReference>
<comment type="similarity">
    <text evidence="2">Belongs to the SLC34A transporter family.</text>
</comment>
<dbReference type="PANTHER" id="PTHR10010:SF46">
    <property type="entry name" value="SODIUM-DEPENDENT PHOSPHATE TRANSPORT PROTEIN 2B"/>
    <property type="match status" value="1"/>
</dbReference>
<accession>R7U683</accession>
<evidence type="ECO:0000313" key="7">
    <source>
        <dbReference type="EMBL" id="ELU01621.1"/>
    </source>
</evidence>
<proteinExistence type="inferred from homology"/>
<dbReference type="HOGENOM" id="CLU_3093369_0_0_1"/>
<evidence type="ECO:0000256" key="6">
    <source>
        <dbReference type="ARBA" id="ARBA00023136"/>
    </source>
</evidence>
<dbReference type="EMBL" id="AMQN01009187">
    <property type="status" value="NOT_ANNOTATED_CDS"/>
    <property type="molecule type" value="Genomic_DNA"/>
</dbReference>
<reference evidence="7 9" key="2">
    <citation type="journal article" date="2013" name="Nature">
        <title>Insights into bilaterian evolution from three spiralian genomes.</title>
        <authorList>
            <person name="Simakov O."/>
            <person name="Marletaz F."/>
            <person name="Cho S.J."/>
            <person name="Edsinger-Gonzales E."/>
            <person name="Havlak P."/>
            <person name="Hellsten U."/>
            <person name="Kuo D.H."/>
            <person name="Larsson T."/>
            <person name="Lv J."/>
            <person name="Arendt D."/>
            <person name="Savage R."/>
            <person name="Osoegawa K."/>
            <person name="de Jong P."/>
            <person name="Grimwood J."/>
            <person name="Chapman J.A."/>
            <person name="Shapiro H."/>
            <person name="Aerts A."/>
            <person name="Otillar R.P."/>
            <person name="Terry A.Y."/>
            <person name="Boore J.L."/>
            <person name="Grigoriev I.V."/>
            <person name="Lindberg D.R."/>
            <person name="Seaver E.C."/>
            <person name="Weisblat D.A."/>
            <person name="Putnam N.H."/>
            <person name="Rokhsar D.S."/>
        </authorList>
    </citation>
    <scope>NUCLEOTIDE SEQUENCE</scope>
    <source>
        <strain evidence="7 9">I ESC-2004</strain>
    </source>
</reference>
<evidence type="ECO:0000256" key="4">
    <source>
        <dbReference type="ARBA" id="ARBA00022692"/>
    </source>
</evidence>
<evidence type="ECO:0000256" key="5">
    <source>
        <dbReference type="ARBA" id="ARBA00022989"/>
    </source>
</evidence>
<reference evidence="8" key="3">
    <citation type="submission" date="2015-06" db="UniProtKB">
        <authorList>
            <consortium name="EnsemblMetazoa"/>
        </authorList>
    </citation>
    <scope>IDENTIFICATION</scope>
</reference>
<evidence type="ECO:0000256" key="2">
    <source>
        <dbReference type="ARBA" id="ARBA00005808"/>
    </source>
</evidence>
<keyword evidence="9" id="KW-1185">Reference proteome</keyword>
<dbReference type="OrthoDB" id="76259at2759"/>
<evidence type="ECO:0000313" key="9">
    <source>
        <dbReference type="Proteomes" id="UP000014760"/>
    </source>
</evidence>
<dbReference type="STRING" id="283909.R7U683"/>
<sequence>HLLFNISGILLFYPVPCMRVPIKLARIMGNTTAEYRWFAIFYLVVMFFCVPG</sequence>
<evidence type="ECO:0000256" key="3">
    <source>
        <dbReference type="ARBA" id="ARBA00022475"/>
    </source>
</evidence>
<evidence type="ECO:0000256" key="1">
    <source>
        <dbReference type="ARBA" id="ARBA00004424"/>
    </source>
</evidence>
<organism evidence="7">
    <name type="scientific">Capitella teleta</name>
    <name type="common">Polychaete worm</name>
    <dbReference type="NCBI Taxonomy" id="283909"/>
    <lineage>
        <taxon>Eukaryota</taxon>
        <taxon>Metazoa</taxon>
        <taxon>Spiralia</taxon>
        <taxon>Lophotrochozoa</taxon>
        <taxon>Annelida</taxon>
        <taxon>Polychaeta</taxon>
        <taxon>Sedentaria</taxon>
        <taxon>Scolecida</taxon>
        <taxon>Capitellidae</taxon>
        <taxon>Capitella</taxon>
    </lineage>
</organism>
<dbReference type="AlphaFoldDB" id="R7U683"/>
<dbReference type="EMBL" id="KB304887">
    <property type="protein sequence ID" value="ELU01621.1"/>
    <property type="molecule type" value="Genomic_DNA"/>
</dbReference>
<reference evidence="9" key="1">
    <citation type="submission" date="2012-12" db="EMBL/GenBank/DDBJ databases">
        <authorList>
            <person name="Hellsten U."/>
            <person name="Grimwood J."/>
            <person name="Chapman J.A."/>
            <person name="Shapiro H."/>
            <person name="Aerts A."/>
            <person name="Otillar R.P."/>
            <person name="Terry A.Y."/>
            <person name="Boore J.L."/>
            <person name="Simakov O."/>
            <person name="Marletaz F."/>
            <person name="Cho S.-J."/>
            <person name="Edsinger-Gonzales E."/>
            <person name="Havlak P."/>
            <person name="Kuo D.-H."/>
            <person name="Larsson T."/>
            <person name="Lv J."/>
            <person name="Arendt D."/>
            <person name="Savage R."/>
            <person name="Osoegawa K."/>
            <person name="de Jong P."/>
            <person name="Lindberg D.R."/>
            <person name="Seaver E.C."/>
            <person name="Weisblat D.A."/>
            <person name="Putnam N.H."/>
            <person name="Grigoriev I.V."/>
            <person name="Rokhsar D.S."/>
        </authorList>
    </citation>
    <scope>NUCLEOTIDE SEQUENCE</scope>
    <source>
        <strain evidence="9">I ESC-2004</strain>
    </source>
</reference>
<name>R7U683_CAPTE</name>